<dbReference type="Proteomes" id="UP000026961">
    <property type="component" value="Chromosome 1"/>
</dbReference>
<keyword evidence="9" id="KW-1185">Reference proteome</keyword>
<evidence type="ECO:0008006" key="10">
    <source>
        <dbReference type="Google" id="ProtNLM"/>
    </source>
</evidence>
<evidence type="ECO:0000256" key="2">
    <source>
        <dbReference type="ARBA" id="ARBA00022614"/>
    </source>
</evidence>
<dbReference type="Pfam" id="PF00931">
    <property type="entry name" value="NB-ARC"/>
    <property type="match status" value="1"/>
</dbReference>
<feature type="domain" description="Disease resistance N-terminal" evidence="7">
    <location>
        <begin position="12"/>
        <end position="94"/>
    </location>
</feature>
<dbReference type="InterPro" id="IPR041118">
    <property type="entry name" value="Rx_N"/>
</dbReference>
<dbReference type="Gene3D" id="3.40.50.300">
    <property type="entry name" value="P-loop containing nucleotide triphosphate hydrolases"/>
    <property type="match status" value="1"/>
</dbReference>
<comment type="similarity">
    <text evidence="1">Belongs to the disease resistance NB-LRR family.</text>
</comment>
<evidence type="ECO:0000256" key="5">
    <source>
        <dbReference type="ARBA" id="ARBA00022821"/>
    </source>
</evidence>
<dbReference type="InterPro" id="IPR027417">
    <property type="entry name" value="P-loop_NTPase"/>
</dbReference>
<name>A0A0D9YA63_9ORYZ</name>
<evidence type="ECO:0000256" key="4">
    <source>
        <dbReference type="ARBA" id="ARBA00022741"/>
    </source>
</evidence>
<dbReference type="AlphaFoldDB" id="A0A0D9YA63"/>
<keyword evidence="2" id="KW-0433">Leucine-rich repeat</keyword>
<dbReference type="EnsemblPlants" id="OGLUM01G22210.1">
    <property type="protein sequence ID" value="OGLUM01G22210.1"/>
    <property type="gene ID" value="OGLUM01G22210"/>
</dbReference>
<evidence type="ECO:0000313" key="9">
    <source>
        <dbReference type="Proteomes" id="UP000026961"/>
    </source>
</evidence>
<feature type="domain" description="NB-ARC" evidence="6">
    <location>
        <begin position="181"/>
        <end position="315"/>
    </location>
</feature>
<accession>A0A0D9YA63</accession>
<dbReference type="CDD" id="cd14798">
    <property type="entry name" value="RX-CC_like"/>
    <property type="match status" value="1"/>
</dbReference>
<keyword evidence="5" id="KW-0611">Plant defense</keyword>
<dbReference type="GO" id="GO:0006952">
    <property type="term" value="P:defense response"/>
    <property type="evidence" value="ECO:0007669"/>
    <property type="project" value="UniProtKB-KW"/>
</dbReference>
<organism evidence="8">
    <name type="scientific">Oryza glumipatula</name>
    <dbReference type="NCBI Taxonomy" id="40148"/>
    <lineage>
        <taxon>Eukaryota</taxon>
        <taxon>Viridiplantae</taxon>
        <taxon>Streptophyta</taxon>
        <taxon>Embryophyta</taxon>
        <taxon>Tracheophyta</taxon>
        <taxon>Spermatophyta</taxon>
        <taxon>Magnoliopsida</taxon>
        <taxon>Liliopsida</taxon>
        <taxon>Poales</taxon>
        <taxon>Poaceae</taxon>
        <taxon>BOP clade</taxon>
        <taxon>Oryzoideae</taxon>
        <taxon>Oryzeae</taxon>
        <taxon>Oryzinae</taxon>
        <taxon>Oryza</taxon>
    </lineage>
</organism>
<dbReference type="InterPro" id="IPR038005">
    <property type="entry name" value="RX-like_CC"/>
</dbReference>
<evidence type="ECO:0000313" key="8">
    <source>
        <dbReference type="EnsemblPlants" id="OGLUM01G22210.1"/>
    </source>
</evidence>
<reference evidence="8" key="3">
    <citation type="submission" date="2018-05" db="EMBL/GenBank/DDBJ databases">
        <title>OgluRS3 (Oryza glumaepatula Reference Sequence Version 3).</title>
        <authorList>
            <person name="Zhang J."/>
            <person name="Kudrna D."/>
            <person name="Lee S."/>
            <person name="Talag J."/>
            <person name="Welchert J."/>
            <person name="Wing R.A."/>
        </authorList>
    </citation>
    <scope>NUCLEOTIDE SEQUENCE [LARGE SCALE GENOMIC DNA]</scope>
</reference>
<dbReference type="Gene3D" id="1.20.5.4130">
    <property type="match status" value="1"/>
</dbReference>
<dbReference type="HOGENOM" id="CLU_000837_29_7_1"/>
<proteinExistence type="inferred from homology"/>
<reference evidence="8" key="2">
    <citation type="submission" date="2015-04" db="UniProtKB">
        <authorList>
            <consortium name="EnsemblPlants"/>
        </authorList>
    </citation>
    <scope>IDENTIFICATION</scope>
</reference>
<evidence type="ECO:0000256" key="1">
    <source>
        <dbReference type="ARBA" id="ARBA00008894"/>
    </source>
</evidence>
<reference evidence="8" key="1">
    <citation type="submission" date="2013-08" db="EMBL/GenBank/DDBJ databases">
        <title>Oryza genome evolution.</title>
        <authorList>
            <person name="Wing R.A."/>
            <person name="Panaud O."/>
            <person name="Oliveira A.C."/>
        </authorList>
    </citation>
    <scope>NUCLEOTIDE SEQUENCE</scope>
</reference>
<evidence type="ECO:0000259" key="6">
    <source>
        <dbReference type="Pfam" id="PF00931"/>
    </source>
</evidence>
<evidence type="ECO:0000259" key="7">
    <source>
        <dbReference type="Pfam" id="PF18052"/>
    </source>
</evidence>
<evidence type="ECO:0000256" key="3">
    <source>
        <dbReference type="ARBA" id="ARBA00022737"/>
    </source>
</evidence>
<dbReference type="PANTHER" id="PTHR19338">
    <property type="entry name" value="TRANSLOCASE OF INNER MITOCHONDRIAL MEMBRANE 13 HOMOLOG"/>
    <property type="match status" value="1"/>
</dbReference>
<dbReference type="eggNOG" id="KOG4658">
    <property type="taxonomic scope" value="Eukaryota"/>
</dbReference>
<keyword evidence="4" id="KW-0547">Nucleotide-binding</keyword>
<dbReference type="Pfam" id="PF18052">
    <property type="entry name" value="Rx_N"/>
    <property type="match status" value="1"/>
</dbReference>
<dbReference type="InterPro" id="IPR002182">
    <property type="entry name" value="NB-ARC"/>
</dbReference>
<dbReference type="PANTHER" id="PTHR19338:SF58">
    <property type="entry name" value="OS09G0517100 PROTEIN"/>
    <property type="match status" value="1"/>
</dbReference>
<protein>
    <recommendedName>
        <fullName evidence="10">Rx N-terminal domain-containing protein</fullName>
    </recommendedName>
</protein>
<dbReference type="Gramene" id="OGLUM01G22210.1">
    <property type="protein sequence ID" value="OGLUM01G22210.1"/>
    <property type="gene ID" value="OGLUM01G22210"/>
</dbReference>
<dbReference type="STRING" id="40148.A0A0D9YA63"/>
<dbReference type="SUPFAM" id="SSF52540">
    <property type="entry name" value="P-loop containing nucleoside triphosphate hydrolases"/>
    <property type="match status" value="1"/>
</dbReference>
<sequence>MAELAIDISKTAVEALVNKINSAIKEEEEQWQTLKHDLVFITDEFEMMQSFLNSADGELVKTNMVRTWVRQVRNLSYDLEDCIEFILHLDTNKRCGKEGVALPVDEAVTEMKQLKARVEDVSQRNIRYRFVSDSACLTLTQEKLVYGSAIGAPGFDILAEARDTVARRTGVVDLIKLITEESNDLRVISLWGTGDDLGTTTIIRNIFTQTTLAKNLLVEMHALSWILQKLRKQQRDALSWTETSAGELVKEFLRQIDKHRYLIILEDLSTVVQWDAIRPYLRGGNNGSRVLVSTRHHEITSLCTGKPHRVSELQRISTNQSICIFFKPRMYK</sequence>
<keyword evidence="3" id="KW-0677">Repeat</keyword>
<dbReference type="GO" id="GO:0043531">
    <property type="term" value="F:ADP binding"/>
    <property type="evidence" value="ECO:0007669"/>
    <property type="project" value="InterPro"/>
</dbReference>